<name>A0A1I6ABP5_9BACI</name>
<dbReference type="EMBL" id="FOXX01000006">
    <property type="protein sequence ID" value="SFQ66144.1"/>
    <property type="molecule type" value="Genomic_DNA"/>
</dbReference>
<keyword evidence="4" id="KW-1185">Reference proteome</keyword>
<dbReference type="Gene3D" id="3.10.350.10">
    <property type="entry name" value="LysM domain"/>
    <property type="match status" value="1"/>
</dbReference>
<feature type="transmembrane region" description="Helical" evidence="1">
    <location>
        <begin position="7"/>
        <end position="26"/>
    </location>
</feature>
<protein>
    <submittedName>
        <fullName evidence="3">LysM domain-containing protein</fullName>
    </submittedName>
</protein>
<evidence type="ECO:0000313" key="3">
    <source>
        <dbReference type="EMBL" id="SFQ66144.1"/>
    </source>
</evidence>
<dbReference type="GeneID" id="93711238"/>
<accession>A0A1I6ABP5</accession>
<feature type="domain" description="LysM" evidence="2">
    <location>
        <begin position="38"/>
        <end position="89"/>
    </location>
</feature>
<keyword evidence="1" id="KW-0472">Membrane</keyword>
<comment type="caution">
    <text evidence="3">The sequence shown here is derived from an EMBL/GenBank/DDBJ whole genome shotgun (WGS) entry which is preliminary data.</text>
</comment>
<sequence>MKKRTNSLTYYVTFFAGLALFSFIVLNVSKEPEIDQYAIVTVKAGDTLWGLANEYQANHQLSTVDFIDWVEKQNNIEKKDLKEGEEIYIPVLKDKLNNTLVAKTQ</sequence>
<keyword evidence="1" id="KW-1133">Transmembrane helix</keyword>
<dbReference type="CDD" id="cd00118">
    <property type="entry name" value="LysM"/>
    <property type="match status" value="1"/>
</dbReference>
<dbReference type="PROSITE" id="PS51782">
    <property type="entry name" value="LYSM"/>
    <property type="match status" value="1"/>
</dbReference>
<evidence type="ECO:0000313" key="4">
    <source>
        <dbReference type="Proteomes" id="UP000182762"/>
    </source>
</evidence>
<keyword evidence="1" id="KW-0812">Transmembrane</keyword>
<dbReference type="InterPro" id="IPR036779">
    <property type="entry name" value="LysM_dom_sf"/>
</dbReference>
<dbReference type="RefSeq" id="WP_061805294.1">
    <property type="nucleotide sequence ID" value="NZ_FOXX01000006.1"/>
</dbReference>
<evidence type="ECO:0000256" key="1">
    <source>
        <dbReference type="SAM" id="Phobius"/>
    </source>
</evidence>
<dbReference type="SMART" id="SM00257">
    <property type="entry name" value="LysM"/>
    <property type="match status" value="1"/>
</dbReference>
<organism evidence="3 4">
    <name type="scientific">Priestia endophytica DSM 13796</name>
    <dbReference type="NCBI Taxonomy" id="1121089"/>
    <lineage>
        <taxon>Bacteria</taxon>
        <taxon>Bacillati</taxon>
        <taxon>Bacillota</taxon>
        <taxon>Bacilli</taxon>
        <taxon>Bacillales</taxon>
        <taxon>Bacillaceae</taxon>
        <taxon>Priestia</taxon>
    </lineage>
</organism>
<dbReference type="InterPro" id="IPR018392">
    <property type="entry name" value="LysM"/>
</dbReference>
<dbReference type="Proteomes" id="UP000182762">
    <property type="component" value="Unassembled WGS sequence"/>
</dbReference>
<reference evidence="3 4" key="1">
    <citation type="submission" date="2016-10" db="EMBL/GenBank/DDBJ databases">
        <authorList>
            <person name="Varghese N."/>
            <person name="Submissions S."/>
        </authorList>
    </citation>
    <scope>NUCLEOTIDE SEQUENCE [LARGE SCALE GENOMIC DNA]</scope>
    <source>
        <strain evidence="3 4">DSM 13796</strain>
    </source>
</reference>
<evidence type="ECO:0000259" key="2">
    <source>
        <dbReference type="PROSITE" id="PS51782"/>
    </source>
</evidence>
<dbReference type="Pfam" id="PF01476">
    <property type="entry name" value="LysM"/>
    <property type="match status" value="1"/>
</dbReference>
<gene>
    <name evidence="3" type="ORF">SAMN02745910_02593</name>
</gene>
<proteinExistence type="predicted"/>